<reference evidence="1" key="1">
    <citation type="submission" date="2009-04" db="EMBL/GenBank/DDBJ databases">
        <title>Novel enterobacterial integrative and conjugative elements (ICEs), including a mobilisable relateive of SPI-7.</title>
        <authorList>
            <person name="Seth-Smith H.M."/>
        </authorList>
    </citation>
    <scope>NUCLEOTIDE SEQUENCE</scope>
    <source>
        <strain evidence="1">Y69</strain>
    </source>
</reference>
<dbReference type="Pfam" id="PF22011">
    <property type="entry name" value="DUF6931"/>
    <property type="match status" value="1"/>
</dbReference>
<sequence>MMIKSKLMTQVGLATLSDIHDEHENMQALLWTNNWEDALAYLVSNHSTDKLMTWILAQLMADTVALSQQEKRCAQEILEWLKNHDDASRWRIFNQADELGFDSPMGALGLALFWSKGSMTPAEFEAVYPEKHLARVMLHCVLMLMSVRLAGEQAPLIGARTLVASWYASIGGH</sequence>
<dbReference type="AlphaFoldDB" id="F2Q847"/>
<gene>
    <name evidence="1" type="ORF">Y69_0038</name>
</gene>
<dbReference type="EMBL" id="FN298493">
    <property type="protein sequence ID" value="CAX67778.1"/>
    <property type="molecule type" value="Genomic_DNA"/>
</dbReference>
<evidence type="ECO:0000313" key="1">
    <source>
        <dbReference type="EMBL" id="CAX67778.1"/>
    </source>
</evidence>
<accession>F2Q847</accession>
<organism evidence="1">
    <name type="scientific">Yersinia enterocolitica</name>
    <dbReference type="NCBI Taxonomy" id="630"/>
    <lineage>
        <taxon>Bacteria</taxon>
        <taxon>Pseudomonadati</taxon>
        <taxon>Pseudomonadota</taxon>
        <taxon>Gammaproteobacteria</taxon>
        <taxon>Enterobacterales</taxon>
        <taxon>Yersiniaceae</taxon>
        <taxon>Yersinia</taxon>
    </lineage>
</organism>
<proteinExistence type="predicted"/>
<dbReference type="InterPro" id="IPR053855">
    <property type="entry name" value="DUF6931"/>
</dbReference>
<protein>
    <submittedName>
        <fullName evidence="1">Uncharacterized protein</fullName>
    </submittedName>
</protein>
<name>F2Q847_YEREN</name>